<comment type="caution">
    <text evidence="1">The sequence shown here is derived from an EMBL/GenBank/DDBJ whole genome shotgun (WGS) entry which is preliminary data.</text>
</comment>
<organism evidence="1 2">
    <name type="scientific">Stylosanthes scabra</name>
    <dbReference type="NCBI Taxonomy" id="79078"/>
    <lineage>
        <taxon>Eukaryota</taxon>
        <taxon>Viridiplantae</taxon>
        <taxon>Streptophyta</taxon>
        <taxon>Embryophyta</taxon>
        <taxon>Tracheophyta</taxon>
        <taxon>Spermatophyta</taxon>
        <taxon>Magnoliopsida</taxon>
        <taxon>eudicotyledons</taxon>
        <taxon>Gunneridae</taxon>
        <taxon>Pentapetalae</taxon>
        <taxon>rosids</taxon>
        <taxon>fabids</taxon>
        <taxon>Fabales</taxon>
        <taxon>Fabaceae</taxon>
        <taxon>Papilionoideae</taxon>
        <taxon>50 kb inversion clade</taxon>
        <taxon>dalbergioids sensu lato</taxon>
        <taxon>Dalbergieae</taxon>
        <taxon>Pterocarpus clade</taxon>
        <taxon>Stylosanthes</taxon>
    </lineage>
</organism>
<dbReference type="EMBL" id="JASCZI010181251">
    <property type="protein sequence ID" value="MED6179812.1"/>
    <property type="molecule type" value="Genomic_DNA"/>
</dbReference>
<protein>
    <submittedName>
        <fullName evidence="1">Uncharacterized protein</fullName>
    </submittedName>
</protein>
<proteinExistence type="predicted"/>
<evidence type="ECO:0000313" key="2">
    <source>
        <dbReference type="Proteomes" id="UP001341840"/>
    </source>
</evidence>
<evidence type="ECO:0000313" key="1">
    <source>
        <dbReference type="EMBL" id="MED6179812.1"/>
    </source>
</evidence>
<dbReference type="Proteomes" id="UP001341840">
    <property type="component" value="Unassembled WGS sequence"/>
</dbReference>
<keyword evidence="2" id="KW-1185">Reference proteome</keyword>
<name>A0ABU6W1R9_9FABA</name>
<sequence>MGPGWHTHPTRIRTRNTNHPVEGYVFLWILSQRLYWETSTAACCFFGVHCYYIDTSPVILCPSVSPPSFCHRYFVYPNKAPESVADLHRRPSHGRSSSAVVDLLRCYAAPSAMIILHRRICCCDREAAPPLARLRLHLLHRRGALSVSLVSVATSGVADDCRDTTPGWLYTVRFHRLPGSIAAEPLLAFPCRLLLSSLLRISATAGGGIVVQFDLKLLDAASSKSNFNNGGASHIVSSKSHRCLV</sequence>
<accession>A0ABU6W1R9</accession>
<reference evidence="1 2" key="1">
    <citation type="journal article" date="2023" name="Plants (Basel)">
        <title>Bridging the Gap: Combining Genomics and Transcriptomics Approaches to Understand Stylosanthes scabra, an Orphan Legume from the Brazilian Caatinga.</title>
        <authorList>
            <person name="Ferreira-Neto J.R.C."/>
            <person name="da Silva M.D."/>
            <person name="Binneck E."/>
            <person name="de Melo N.F."/>
            <person name="da Silva R.H."/>
            <person name="de Melo A.L.T.M."/>
            <person name="Pandolfi V."/>
            <person name="Bustamante F.O."/>
            <person name="Brasileiro-Vidal A.C."/>
            <person name="Benko-Iseppon A.M."/>
        </authorList>
    </citation>
    <scope>NUCLEOTIDE SEQUENCE [LARGE SCALE GENOMIC DNA]</scope>
    <source>
        <tissue evidence="1">Leaves</tissue>
    </source>
</reference>
<gene>
    <name evidence="1" type="ORF">PIB30_004457</name>
</gene>